<dbReference type="SUPFAM" id="SSF53098">
    <property type="entry name" value="Ribonuclease H-like"/>
    <property type="match status" value="1"/>
</dbReference>
<evidence type="ECO:0000313" key="2">
    <source>
        <dbReference type="EMBL" id="QDS72078.1"/>
    </source>
</evidence>
<evidence type="ECO:0000259" key="1">
    <source>
        <dbReference type="PROSITE" id="PS50879"/>
    </source>
</evidence>
<feature type="domain" description="RNase H type-1" evidence="1">
    <location>
        <begin position="95"/>
        <end position="252"/>
    </location>
</feature>
<dbReference type="GO" id="GO:0003676">
    <property type="term" value="F:nucleic acid binding"/>
    <property type="evidence" value="ECO:0007669"/>
    <property type="project" value="InterPro"/>
</dbReference>
<gene>
    <name evidence="2" type="ORF">FKW77_003148</name>
</gene>
<dbReference type="InterPro" id="IPR002156">
    <property type="entry name" value="RNaseH_domain"/>
</dbReference>
<dbReference type="Pfam" id="PF00075">
    <property type="entry name" value="RNase_H"/>
    <property type="match status" value="1"/>
</dbReference>
<evidence type="ECO:0000313" key="3">
    <source>
        <dbReference type="Proteomes" id="UP000316270"/>
    </source>
</evidence>
<dbReference type="PROSITE" id="PS50879">
    <property type="entry name" value="RNASE_H_1"/>
    <property type="match status" value="1"/>
</dbReference>
<keyword evidence="3" id="KW-1185">Reference proteome</keyword>
<sequence>MSRSEGGSRGHNIVDRLIKDGQAQRAREAEAALLAENQRKMRRNAKSKIYRRKFEICQARREYNVNENIVECHKCHDFSIWCCSHSKKKRTNPAYYHYRVLMVAGACSGNDGQSARAALGIVWGQDAQSQYSHAIALDSDLDRNTTSQRAEVWAATWGLQFFANIAEADWIIATSSSYVFEGITERLPVWKAKGSKMTSGKLPADIDLFLNLDKAINELESRLPCTIGFWYIPEMYNLASDLAREGAGLEADRSAPEKYHATLTRANLEVERPSLEKGTFLERLGYSPYNKGQVKSSSGKR</sequence>
<dbReference type="EMBL" id="CP042191">
    <property type="protein sequence ID" value="QDS72078.1"/>
    <property type="molecule type" value="Genomic_DNA"/>
</dbReference>
<accession>A0A517L8W5</accession>
<dbReference type="InterPro" id="IPR012337">
    <property type="entry name" value="RNaseH-like_sf"/>
</dbReference>
<protein>
    <recommendedName>
        <fullName evidence="1">RNase H type-1 domain-containing protein</fullName>
    </recommendedName>
</protein>
<dbReference type="Gene3D" id="3.30.420.10">
    <property type="entry name" value="Ribonuclease H-like superfamily/Ribonuclease H"/>
    <property type="match status" value="1"/>
</dbReference>
<dbReference type="STRING" id="50376.A0A517L8W5"/>
<dbReference type="AlphaFoldDB" id="A0A517L8W5"/>
<proteinExistence type="predicted"/>
<dbReference type="InterPro" id="IPR036397">
    <property type="entry name" value="RNaseH_sf"/>
</dbReference>
<dbReference type="OrthoDB" id="245563at2759"/>
<reference evidence="2 3" key="1">
    <citation type="submission" date="2019-07" db="EMBL/GenBank/DDBJ databases">
        <title>Finished genome of Venturia effusa.</title>
        <authorList>
            <person name="Young C.A."/>
            <person name="Cox M.P."/>
            <person name="Ganley A.R.D."/>
            <person name="David W.J."/>
        </authorList>
    </citation>
    <scope>NUCLEOTIDE SEQUENCE [LARGE SCALE GENOMIC DNA]</scope>
    <source>
        <strain evidence="3">albino</strain>
    </source>
</reference>
<organism evidence="2 3">
    <name type="scientific">Venturia effusa</name>
    <dbReference type="NCBI Taxonomy" id="50376"/>
    <lineage>
        <taxon>Eukaryota</taxon>
        <taxon>Fungi</taxon>
        <taxon>Dikarya</taxon>
        <taxon>Ascomycota</taxon>
        <taxon>Pezizomycotina</taxon>
        <taxon>Dothideomycetes</taxon>
        <taxon>Pleosporomycetidae</taxon>
        <taxon>Venturiales</taxon>
        <taxon>Venturiaceae</taxon>
        <taxon>Venturia</taxon>
    </lineage>
</organism>
<dbReference type="Proteomes" id="UP000316270">
    <property type="component" value="Chromosome 7"/>
</dbReference>
<dbReference type="GO" id="GO:0004523">
    <property type="term" value="F:RNA-DNA hybrid ribonuclease activity"/>
    <property type="evidence" value="ECO:0007669"/>
    <property type="project" value="InterPro"/>
</dbReference>
<name>A0A517L8W5_9PEZI</name>